<sequence length="199" mass="21726">MRMSRDPGAPDNTLRSQPRRLSRRFPAIMVAMAMGTGLCMTGWSSTAAAETVEAAELHPLQAHLESKITDSGARTMLTDVTLQRSGEHAGQLYARTVTSNRVRLTGFTGGVFVVLKNDQGAVVGISGLHTFGVDGRSIGTYRRDEVWIEQIDPRVAAATTQIEIVHQRATRDRLPSILKRIAEFKQAGCQIIHVQGVCD</sequence>
<dbReference type="RefSeq" id="WP_050430456.1">
    <property type="nucleotide sequence ID" value="NZ_CP012159.1"/>
</dbReference>
<reference evidence="2 3" key="1">
    <citation type="submission" date="2015-07" db="EMBL/GenBank/DDBJ databases">
        <title>Genome analysis of myxobacterium Chondromyces crocatus Cm c5 reveals a high potential for natural compound synthesis and the genetic basis for the loss of fruiting body formation.</title>
        <authorList>
            <person name="Zaburannyi N."/>
            <person name="Bunk B."/>
            <person name="Maier J."/>
            <person name="Overmann J."/>
            <person name="Mueller R."/>
        </authorList>
    </citation>
    <scope>NUCLEOTIDE SEQUENCE [LARGE SCALE GENOMIC DNA]</scope>
    <source>
        <strain evidence="2 3">Cm c5</strain>
    </source>
</reference>
<accession>A0A0K1ECA0</accession>
<dbReference type="OrthoDB" id="583763at2"/>
<proteinExistence type="predicted"/>
<name>A0A0K1ECA0_CHOCO</name>
<dbReference type="EMBL" id="CP012159">
    <property type="protein sequence ID" value="AKT38188.1"/>
    <property type="molecule type" value="Genomic_DNA"/>
</dbReference>
<dbReference type="KEGG" id="ccro:CMC5_023310"/>
<feature type="region of interest" description="Disordered" evidence="1">
    <location>
        <begin position="1"/>
        <end position="20"/>
    </location>
</feature>
<organism evidence="2 3">
    <name type="scientific">Chondromyces crocatus</name>
    <dbReference type="NCBI Taxonomy" id="52"/>
    <lineage>
        <taxon>Bacteria</taxon>
        <taxon>Pseudomonadati</taxon>
        <taxon>Myxococcota</taxon>
        <taxon>Polyangia</taxon>
        <taxon>Polyangiales</taxon>
        <taxon>Polyangiaceae</taxon>
        <taxon>Chondromyces</taxon>
    </lineage>
</organism>
<dbReference type="Proteomes" id="UP000067626">
    <property type="component" value="Chromosome"/>
</dbReference>
<evidence type="ECO:0000313" key="2">
    <source>
        <dbReference type="EMBL" id="AKT38188.1"/>
    </source>
</evidence>
<protein>
    <submittedName>
        <fullName evidence="2">Uncharacterized protein</fullName>
    </submittedName>
</protein>
<keyword evidence="3" id="KW-1185">Reference proteome</keyword>
<evidence type="ECO:0000256" key="1">
    <source>
        <dbReference type="SAM" id="MobiDB-lite"/>
    </source>
</evidence>
<evidence type="ECO:0000313" key="3">
    <source>
        <dbReference type="Proteomes" id="UP000067626"/>
    </source>
</evidence>
<gene>
    <name evidence="2" type="ORF">CMC5_023310</name>
</gene>
<dbReference type="AlphaFoldDB" id="A0A0K1ECA0"/>